<evidence type="ECO:0000313" key="1">
    <source>
        <dbReference type="EMBL" id="GFY06955.1"/>
    </source>
</evidence>
<organism evidence="1 2">
    <name type="scientific">Trichonephila clavipes</name>
    <name type="common">Golden silk orbweaver</name>
    <name type="synonym">Nephila clavipes</name>
    <dbReference type="NCBI Taxonomy" id="2585209"/>
    <lineage>
        <taxon>Eukaryota</taxon>
        <taxon>Metazoa</taxon>
        <taxon>Ecdysozoa</taxon>
        <taxon>Arthropoda</taxon>
        <taxon>Chelicerata</taxon>
        <taxon>Arachnida</taxon>
        <taxon>Araneae</taxon>
        <taxon>Araneomorphae</taxon>
        <taxon>Entelegynae</taxon>
        <taxon>Araneoidea</taxon>
        <taxon>Nephilidae</taxon>
        <taxon>Trichonephila</taxon>
    </lineage>
</organism>
<protein>
    <submittedName>
        <fullName evidence="1">Uncharacterized protein</fullName>
    </submittedName>
</protein>
<accession>A0A8X6S922</accession>
<dbReference type="AlphaFoldDB" id="A0A8X6S922"/>
<reference evidence="1" key="1">
    <citation type="submission" date="2020-08" db="EMBL/GenBank/DDBJ databases">
        <title>Multicomponent nature underlies the extraordinary mechanical properties of spider dragline silk.</title>
        <authorList>
            <person name="Kono N."/>
            <person name="Nakamura H."/>
            <person name="Mori M."/>
            <person name="Yoshida Y."/>
            <person name="Ohtoshi R."/>
            <person name="Malay A.D."/>
            <person name="Moran D.A.P."/>
            <person name="Tomita M."/>
            <person name="Numata K."/>
            <person name="Arakawa K."/>
        </authorList>
    </citation>
    <scope>NUCLEOTIDE SEQUENCE</scope>
</reference>
<dbReference type="Proteomes" id="UP000887159">
    <property type="component" value="Unassembled WGS sequence"/>
</dbReference>
<keyword evidence="2" id="KW-1185">Reference proteome</keyword>
<comment type="caution">
    <text evidence="1">The sequence shown here is derived from an EMBL/GenBank/DDBJ whole genome shotgun (WGS) entry which is preliminary data.</text>
</comment>
<evidence type="ECO:0000313" key="2">
    <source>
        <dbReference type="Proteomes" id="UP000887159"/>
    </source>
</evidence>
<proteinExistence type="predicted"/>
<dbReference type="EMBL" id="BMAU01021265">
    <property type="protein sequence ID" value="GFY06955.1"/>
    <property type="molecule type" value="Genomic_DNA"/>
</dbReference>
<gene>
    <name evidence="1" type="primary">NCL1_20426</name>
    <name evidence="1" type="ORF">TNCV_4090571</name>
</gene>
<name>A0A8X6S922_TRICX</name>
<sequence length="225" mass="25504">MTRTPGNEEAVEVNRRSDSPTNGFIAIRCLEDTRSRLNLHSVQLLKPENYPFWGTFAIWFLQQNTCVLRDYLIGPNLLPSSLDSRTDLTLQRPDRTFLRNTFLHRYACGCCMSTPSTDHSSIRPPHRKKRKRKANCFIGRHPGTGSTFIRDPCVFSNHTKAPGRWTFGIAVPITCATLDAPPPSTPPFGVVPRTRKLDCSGIEPGSLYRRESRFNLSSDDNRVRV</sequence>